<gene>
    <name evidence="9" type="ORF">BEK98_22830</name>
</gene>
<dbReference type="GO" id="GO:0022857">
    <property type="term" value="F:transmembrane transporter activity"/>
    <property type="evidence" value="ECO:0007669"/>
    <property type="project" value="InterPro"/>
</dbReference>
<proteinExistence type="predicted"/>
<dbReference type="InterPro" id="IPR011701">
    <property type="entry name" value="MFS"/>
</dbReference>
<organism evidence="9 10">
    <name type="scientific">Streptomyces diastatochromogenes</name>
    <dbReference type="NCBI Taxonomy" id="42236"/>
    <lineage>
        <taxon>Bacteria</taxon>
        <taxon>Bacillati</taxon>
        <taxon>Actinomycetota</taxon>
        <taxon>Actinomycetes</taxon>
        <taxon>Kitasatosporales</taxon>
        <taxon>Streptomycetaceae</taxon>
        <taxon>Streptomyces</taxon>
    </lineage>
</organism>
<protein>
    <submittedName>
        <fullName evidence="9">MFS transporter</fullName>
    </submittedName>
</protein>
<dbReference type="PROSITE" id="PS50850">
    <property type="entry name" value="MFS"/>
    <property type="match status" value="1"/>
</dbReference>
<dbReference type="Pfam" id="PF07690">
    <property type="entry name" value="MFS_1"/>
    <property type="match status" value="1"/>
</dbReference>
<keyword evidence="4" id="KW-0812">Transmembrane</keyword>
<comment type="caution">
    <text evidence="9">The sequence shown here is derived from an EMBL/GenBank/DDBJ whole genome shotgun (WGS) entry which is preliminary data.</text>
</comment>
<evidence type="ECO:0000256" key="2">
    <source>
        <dbReference type="ARBA" id="ARBA00022448"/>
    </source>
</evidence>
<evidence type="ECO:0000256" key="7">
    <source>
        <dbReference type="ARBA" id="ARBA00023251"/>
    </source>
</evidence>
<dbReference type="Proteomes" id="UP000215483">
    <property type="component" value="Unassembled WGS sequence"/>
</dbReference>
<feature type="domain" description="Major facilitator superfamily (MFS) profile" evidence="8">
    <location>
        <begin position="35"/>
        <end position="488"/>
    </location>
</feature>
<dbReference type="Gene3D" id="1.20.1720.10">
    <property type="entry name" value="Multidrug resistance protein D"/>
    <property type="match status" value="1"/>
</dbReference>
<evidence type="ECO:0000256" key="5">
    <source>
        <dbReference type="ARBA" id="ARBA00022989"/>
    </source>
</evidence>
<name>A0A233SBP0_STRDA</name>
<sequence>MLSAHCLKIAITARLLAMPKTQSAQLAMTGKQKAILIVLLGAQFMFAVDFSILTVALPKIGSDLGFGLDSLQWVSTAFALTAAGFMLLFGRIGDLVGRKKLFLIGMALLTVSSLVGGLATSPELMIAARVAQGLATAVVTPSGMALITTSFEEGPLRTKALGLNGALLSLGFAGGAVLGGVLTDLLSWRYDFFINVPVGVALFFAGTAVIKESVSEDRPKLDVPGSITVTAGLLAFVYGITGAEREGWGSPQTWGTLLVAAVLLISFYVIELRAAAPLAPVRILKANSVKFGNLGGLITFSMESALSFLLTLYLQQVLHLNPFQTGLMFGFLGLGAFLGGTFASKILARTGSKGGMVLGLAVQGVMTGVLFLLGENKTMGIAAVLVTTFVGGFGHVLAIVSYTVISTSGIEDSEQGLATGLAAMTQQIGFTLGIPVMSAIAASQYGELKNGVASKAGVLDGTTFAILVDGLVVIAGALVIAVLLRSANSGTSAPVRAASDEEEPSLTAAH</sequence>
<keyword evidence="7" id="KW-0046">Antibiotic resistance</keyword>
<evidence type="ECO:0000256" key="4">
    <source>
        <dbReference type="ARBA" id="ARBA00022692"/>
    </source>
</evidence>
<keyword evidence="6" id="KW-0472">Membrane</keyword>
<dbReference type="Gene3D" id="1.20.1250.20">
    <property type="entry name" value="MFS general substrate transporter like domains"/>
    <property type="match status" value="1"/>
</dbReference>
<dbReference type="GO" id="GO:0005886">
    <property type="term" value="C:plasma membrane"/>
    <property type="evidence" value="ECO:0007669"/>
    <property type="project" value="UniProtKB-SubCell"/>
</dbReference>
<accession>A0A233SBP0</accession>
<evidence type="ECO:0000256" key="1">
    <source>
        <dbReference type="ARBA" id="ARBA00004651"/>
    </source>
</evidence>
<evidence type="ECO:0000256" key="6">
    <source>
        <dbReference type="ARBA" id="ARBA00023136"/>
    </source>
</evidence>
<dbReference type="AlphaFoldDB" id="A0A233SBP0"/>
<dbReference type="PANTHER" id="PTHR42718">
    <property type="entry name" value="MAJOR FACILITATOR SUPERFAMILY MULTIDRUG TRANSPORTER MFSC"/>
    <property type="match status" value="1"/>
</dbReference>
<keyword evidence="3" id="KW-1003">Cell membrane</keyword>
<evidence type="ECO:0000259" key="8">
    <source>
        <dbReference type="PROSITE" id="PS50850"/>
    </source>
</evidence>
<dbReference type="SUPFAM" id="SSF103473">
    <property type="entry name" value="MFS general substrate transporter"/>
    <property type="match status" value="1"/>
</dbReference>
<evidence type="ECO:0000256" key="3">
    <source>
        <dbReference type="ARBA" id="ARBA00022475"/>
    </source>
</evidence>
<reference evidence="9 10" key="1">
    <citation type="submission" date="2016-07" db="EMBL/GenBank/DDBJ databases">
        <title>Draft genome of Streptomyces diastatochromogenes.</title>
        <authorList>
            <person name="Podduturi R."/>
            <person name="Lukassen M.B."/>
            <person name="Clausen N."/>
            <person name="Nielsen J.L."/>
            <person name="Jorgensen N.O."/>
        </authorList>
    </citation>
    <scope>NUCLEOTIDE SEQUENCE [LARGE SCALE GENOMIC DNA]</scope>
    <source>
        <strain evidence="9 10">DSM 40608</strain>
    </source>
</reference>
<evidence type="ECO:0000313" key="10">
    <source>
        <dbReference type="Proteomes" id="UP000215483"/>
    </source>
</evidence>
<evidence type="ECO:0000313" key="9">
    <source>
        <dbReference type="EMBL" id="OXY93070.1"/>
    </source>
</evidence>
<dbReference type="InterPro" id="IPR020846">
    <property type="entry name" value="MFS_dom"/>
</dbReference>
<keyword evidence="5" id="KW-1133">Transmembrane helix</keyword>
<dbReference type="EMBL" id="MCGQ01000020">
    <property type="protein sequence ID" value="OXY93070.1"/>
    <property type="molecule type" value="Genomic_DNA"/>
</dbReference>
<keyword evidence="2" id="KW-0813">Transport</keyword>
<dbReference type="PRINTS" id="PR01036">
    <property type="entry name" value="TCRTETB"/>
</dbReference>
<comment type="subcellular location">
    <subcellularLocation>
        <location evidence="1">Cell membrane</location>
        <topology evidence="1">Multi-pass membrane protein</topology>
    </subcellularLocation>
</comment>
<dbReference type="InterPro" id="IPR036259">
    <property type="entry name" value="MFS_trans_sf"/>
</dbReference>
<dbReference type="CDD" id="cd17321">
    <property type="entry name" value="MFS_MMR_MDR_like"/>
    <property type="match status" value="1"/>
</dbReference>
<dbReference type="GO" id="GO:0046677">
    <property type="term" value="P:response to antibiotic"/>
    <property type="evidence" value="ECO:0007669"/>
    <property type="project" value="UniProtKB-KW"/>
</dbReference>
<dbReference type="PANTHER" id="PTHR42718:SF46">
    <property type="entry name" value="BLR6921 PROTEIN"/>
    <property type="match status" value="1"/>
</dbReference>
<keyword evidence="10" id="KW-1185">Reference proteome</keyword>